<protein>
    <submittedName>
        <fullName evidence="1">Uncharacterized protein</fullName>
    </submittedName>
</protein>
<organism evidence="1 2">
    <name type="scientific">Mucilaginibacter limnophilus</name>
    <dbReference type="NCBI Taxonomy" id="1932778"/>
    <lineage>
        <taxon>Bacteria</taxon>
        <taxon>Pseudomonadati</taxon>
        <taxon>Bacteroidota</taxon>
        <taxon>Sphingobacteriia</taxon>
        <taxon>Sphingobacteriales</taxon>
        <taxon>Sphingobacteriaceae</taxon>
        <taxon>Mucilaginibacter</taxon>
    </lineage>
</organism>
<dbReference type="AlphaFoldDB" id="A0A3S2VLU8"/>
<keyword evidence="2" id="KW-1185">Reference proteome</keyword>
<dbReference type="EMBL" id="SACK01000005">
    <property type="protein sequence ID" value="RVU00332.1"/>
    <property type="molecule type" value="Genomic_DNA"/>
</dbReference>
<comment type="caution">
    <text evidence="1">The sequence shown here is derived from an EMBL/GenBank/DDBJ whole genome shotgun (WGS) entry which is preliminary data.</text>
</comment>
<gene>
    <name evidence="1" type="ORF">EOD41_12675</name>
</gene>
<dbReference type="Proteomes" id="UP000282759">
    <property type="component" value="Unassembled WGS sequence"/>
</dbReference>
<sequence length="80" mass="9049">MTDITPAEKDGKYEFTISYSERELTCYVEKEQNKLHVTIDKTLHAELVINNDGSITQTEGAPIPPSTIDYIKKQILGHQV</sequence>
<accession>A0A3S2VLU8</accession>
<name>A0A3S2VLU8_9SPHI</name>
<proteinExistence type="predicted"/>
<dbReference type="RefSeq" id="WP_127705448.1">
    <property type="nucleotide sequence ID" value="NZ_SACK01000005.1"/>
</dbReference>
<evidence type="ECO:0000313" key="2">
    <source>
        <dbReference type="Proteomes" id="UP000282759"/>
    </source>
</evidence>
<dbReference type="OrthoDB" id="797211at2"/>
<evidence type="ECO:0000313" key="1">
    <source>
        <dbReference type="EMBL" id="RVU00332.1"/>
    </source>
</evidence>
<reference evidence="1 2" key="1">
    <citation type="submission" date="2019-01" db="EMBL/GenBank/DDBJ databases">
        <authorList>
            <person name="Chen W.-M."/>
        </authorList>
    </citation>
    <scope>NUCLEOTIDE SEQUENCE [LARGE SCALE GENOMIC DNA]</scope>
    <source>
        <strain evidence="1 2">YBJ-36</strain>
    </source>
</reference>